<proteinExistence type="predicted"/>
<dbReference type="EMBL" id="FLRD01000082">
    <property type="protein sequence ID" value="SBT35356.1"/>
    <property type="molecule type" value="Genomic_DNA"/>
</dbReference>
<feature type="compositionally biased region" description="Basic residues" evidence="1">
    <location>
        <begin position="8"/>
        <end position="30"/>
    </location>
</feature>
<gene>
    <name evidence="2" type="ORF">POVWA1_026960</name>
    <name evidence="3" type="ORF">POVWA2_026930</name>
</gene>
<organism evidence="3 4">
    <name type="scientific">Plasmodium ovale wallikeri</name>
    <dbReference type="NCBI Taxonomy" id="864142"/>
    <lineage>
        <taxon>Eukaryota</taxon>
        <taxon>Sar</taxon>
        <taxon>Alveolata</taxon>
        <taxon>Apicomplexa</taxon>
        <taxon>Aconoidasida</taxon>
        <taxon>Haemosporida</taxon>
        <taxon>Plasmodiidae</taxon>
        <taxon>Plasmodium</taxon>
        <taxon>Plasmodium (Plasmodium)</taxon>
    </lineage>
</organism>
<dbReference type="AlphaFoldDB" id="A0A1A8YWI4"/>
<dbReference type="Proteomes" id="UP000078550">
    <property type="component" value="Unassembled WGS sequence"/>
</dbReference>
<protein>
    <submittedName>
        <fullName evidence="3">Uncharacterized protein</fullName>
    </submittedName>
</protein>
<keyword evidence="5" id="KW-1185">Reference proteome</keyword>
<evidence type="ECO:0000313" key="4">
    <source>
        <dbReference type="Proteomes" id="UP000078550"/>
    </source>
</evidence>
<feature type="region of interest" description="Disordered" evidence="1">
    <location>
        <begin position="1"/>
        <end position="38"/>
    </location>
</feature>
<reference evidence="4 5" key="1">
    <citation type="submission" date="2016-05" db="EMBL/GenBank/DDBJ databases">
        <authorList>
            <person name="Naeem Raeece"/>
        </authorList>
    </citation>
    <scope>NUCLEOTIDE SEQUENCE [LARGE SCALE GENOMIC DNA]</scope>
</reference>
<evidence type="ECO:0000313" key="3">
    <source>
        <dbReference type="EMBL" id="SBT35816.1"/>
    </source>
</evidence>
<sequence length="156" mass="17677">MEMLQKKGSQKKGGKGKKTRKKKKKKKSRMLHTCAHETEQRGFLKNWGDNSATAGQSSSITSCSSVPFNSPMLVILSNMRLSLITYERTKGGEIMSVDEKKGGYVNGREKTTRVEEKKGGYTYGKEKTTRVEEKKGGYTYGKEKKLLAWKKKREDI</sequence>
<name>A0A1A8YWI4_PLAOA</name>
<evidence type="ECO:0000313" key="5">
    <source>
        <dbReference type="Proteomes" id="UP000078555"/>
    </source>
</evidence>
<accession>A0A1A8YWI4</accession>
<dbReference type="Proteomes" id="UP000078555">
    <property type="component" value="Unassembled WGS sequence"/>
</dbReference>
<dbReference type="EMBL" id="FLRE01000107">
    <property type="protein sequence ID" value="SBT35816.1"/>
    <property type="molecule type" value="Genomic_DNA"/>
</dbReference>
<reference evidence="3" key="2">
    <citation type="submission" date="2016-05" db="EMBL/GenBank/DDBJ databases">
        <authorList>
            <person name="Lavstsen T."/>
            <person name="Jespersen J.S."/>
        </authorList>
    </citation>
    <scope>NUCLEOTIDE SEQUENCE [LARGE SCALE GENOMIC DNA]</scope>
</reference>
<evidence type="ECO:0000313" key="2">
    <source>
        <dbReference type="EMBL" id="SBT35356.1"/>
    </source>
</evidence>
<evidence type="ECO:0000256" key="1">
    <source>
        <dbReference type="SAM" id="MobiDB-lite"/>
    </source>
</evidence>